<evidence type="ECO:0000256" key="12">
    <source>
        <dbReference type="HAMAP-Rule" id="MF_00165"/>
    </source>
</evidence>
<evidence type="ECO:0000313" key="15">
    <source>
        <dbReference type="Proteomes" id="UP000654401"/>
    </source>
</evidence>
<dbReference type="FunFam" id="3.40.50.300:FF:000225">
    <property type="entry name" value="Thymidylate kinase"/>
    <property type="match status" value="1"/>
</dbReference>
<reference evidence="14 15" key="1">
    <citation type="submission" date="2020-08" db="EMBL/GenBank/DDBJ databases">
        <title>Bridging the membrane lipid divide: bacteria of the FCB group superphylum have the potential to synthesize archaeal ether lipids.</title>
        <authorList>
            <person name="Villanueva L."/>
            <person name="Von Meijenfeldt F.A.B."/>
            <person name="Westbye A.B."/>
            <person name="Yadav S."/>
            <person name="Hopmans E.C."/>
            <person name="Dutilh B.E."/>
            <person name="Sinninghe Damste J.S."/>
        </authorList>
    </citation>
    <scope>NUCLEOTIDE SEQUENCE [LARGE SCALE GENOMIC DNA]</scope>
    <source>
        <strain evidence="14">NIOZ-UU100</strain>
    </source>
</reference>
<evidence type="ECO:0000256" key="8">
    <source>
        <dbReference type="ARBA" id="ARBA00022840"/>
    </source>
</evidence>
<proteinExistence type="inferred from homology"/>
<evidence type="ECO:0000313" key="14">
    <source>
        <dbReference type="EMBL" id="MBC8518912.1"/>
    </source>
</evidence>
<dbReference type="HAMAP" id="MF_00165">
    <property type="entry name" value="Thymidylate_kinase"/>
    <property type="match status" value="1"/>
</dbReference>
<keyword evidence="6 12" id="KW-0547">Nucleotide-binding</keyword>
<accession>A0A8J6TX03</accession>
<keyword evidence="5 12" id="KW-0545">Nucleotide biosynthesis</keyword>
<dbReference type="GO" id="GO:0005524">
    <property type="term" value="F:ATP binding"/>
    <property type="evidence" value="ECO:0007669"/>
    <property type="project" value="UniProtKB-UniRule"/>
</dbReference>
<evidence type="ECO:0000256" key="7">
    <source>
        <dbReference type="ARBA" id="ARBA00022777"/>
    </source>
</evidence>
<dbReference type="Pfam" id="PF02223">
    <property type="entry name" value="Thymidylate_kin"/>
    <property type="match status" value="1"/>
</dbReference>
<comment type="catalytic activity">
    <reaction evidence="10 12">
        <text>dTMP + ATP = dTDP + ADP</text>
        <dbReference type="Rhea" id="RHEA:13517"/>
        <dbReference type="ChEBI" id="CHEBI:30616"/>
        <dbReference type="ChEBI" id="CHEBI:58369"/>
        <dbReference type="ChEBI" id="CHEBI:63528"/>
        <dbReference type="ChEBI" id="CHEBI:456216"/>
        <dbReference type="EC" id="2.7.4.9"/>
    </reaction>
</comment>
<evidence type="ECO:0000256" key="5">
    <source>
        <dbReference type="ARBA" id="ARBA00022727"/>
    </source>
</evidence>
<comment type="caution">
    <text evidence="14">The sequence shown here is derived from an EMBL/GenBank/DDBJ whole genome shotgun (WGS) entry which is preliminary data.</text>
</comment>
<dbReference type="PANTHER" id="PTHR10344">
    <property type="entry name" value="THYMIDYLATE KINASE"/>
    <property type="match status" value="1"/>
</dbReference>
<dbReference type="PANTHER" id="PTHR10344:SF4">
    <property type="entry name" value="UMP-CMP KINASE 2, MITOCHONDRIAL"/>
    <property type="match status" value="1"/>
</dbReference>
<dbReference type="GO" id="GO:0006227">
    <property type="term" value="P:dUDP biosynthetic process"/>
    <property type="evidence" value="ECO:0007669"/>
    <property type="project" value="TreeGrafter"/>
</dbReference>
<keyword evidence="8 12" id="KW-0067">ATP-binding</keyword>
<dbReference type="NCBIfam" id="TIGR00041">
    <property type="entry name" value="DTMP_kinase"/>
    <property type="match status" value="1"/>
</dbReference>
<dbReference type="InterPro" id="IPR018094">
    <property type="entry name" value="Thymidylate_kinase"/>
</dbReference>
<dbReference type="AlphaFoldDB" id="A0A8J6TX03"/>
<sequence>MNRGKFITVEGSEGVGKTTNINHVRARLEEYGVEVVQTREPGGTPLGEEVRELLLDHRHTGMSQDAELMLMFAARAEHLTQVIQPALDAGKWVLCDRFTDASHAYQGGGRGIPTERITALEQWVQKGLQPDLTLLLDIEPEIGLERAGRRGALDRFEKEEIAFFHRVRDSYLDRARMFPERFRVVNTSMPLEDVQQEIDGHLIPFIQEQRA</sequence>
<dbReference type="EC" id="2.7.4.9" evidence="2 12"/>
<evidence type="ECO:0000259" key="13">
    <source>
        <dbReference type="Pfam" id="PF02223"/>
    </source>
</evidence>
<dbReference type="Gene3D" id="3.40.50.300">
    <property type="entry name" value="P-loop containing nucleotide triphosphate hydrolases"/>
    <property type="match status" value="1"/>
</dbReference>
<dbReference type="EMBL" id="JACNFK010000011">
    <property type="protein sequence ID" value="MBC8518912.1"/>
    <property type="molecule type" value="Genomic_DNA"/>
</dbReference>
<evidence type="ECO:0000256" key="3">
    <source>
        <dbReference type="ARBA" id="ARBA00017144"/>
    </source>
</evidence>
<evidence type="ECO:0000256" key="2">
    <source>
        <dbReference type="ARBA" id="ARBA00012980"/>
    </source>
</evidence>
<protein>
    <recommendedName>
        <fullName evidence="3 12">Thymidylate kinase</fullName>
        <ecNumber evidence="2 12">2.7.4.9</ecNumber>
    </recommendedName>
    <alternativeName>
        <fullName evidence="9 12">dTMP kinase</fullName>
    </alternativeName>
</protein>
<dbReference type="CDD" id="cd01672">
    <property type="entry name" value="TMPK"/>
    <property type="match status" value="1"/>
</dbReference>
<dbReference type="InterPro" id="IPR027417">
    <property type="entry name" value="P-loop_NTPase"/>
</dbReference>
<keyword evidence="7 12" id="KW-0418">Kinase</keyword>
<dbReference type="GO" id="GO:0004798">
    <property type="term" value="F:dTMP kinase activity"/>
    <property type="evidence" value="ECO:0007669"/>
    <property type="project" value="UniProtKB-UniRule"/>
</dbReference>
<evidence type="ECO:0000256" key="4">
    <source>
        <dbReference type="ARBA" id="ARBA00022679"/>
    </source>
</evidence>
<dbReference type="SUPFAM" id="SSF52540">
    <property type="entry name" value="P-loop containing nucleoside triphosphate hydrolases"/>
    <property type="match status" value="1"/>
</dbReference>
<organism evidence="14 15">
    <name type="scientific">Candidatus Thiopontia autotrophica</name>
    <dbReference type="NCBI Taxonomy" id="2841688"/>
    <lineage>
        <taxon>Bacteria</taxon>
        <taxon>Pseudomonadati</taxon>
        <taxon>Pseudomonadota</taxon>
        <taxon>Gammaproteobacteria</taxon>
        <taxon>Candidatus Thiopontia</taxon>
    </lineage>
</organism>
<gene>
    <name evidence="12" type="primary">tmk</name>
    <name evidence="14" type="ORF">H8D24_00700</name>
</gene>
<feature type="binding site" evidence="12">
    <location>
        <begin position="11"/>
        <end position="18"/>
    </location>
    <ligand>
        <name>ATP</name>
        <dbReference type="ChEBI" id="CHEBI:30616"/>
    </ligand>
</feature>
<evidence type="ECO:0000256" key="10">
    <source>
        <dbReference type="ARBA" id="ARBA00048743"/>
    </source>
</evidence>
<evidence type="ECO:0000256" key="11">
    <source>
        <dbReference type="ARBA" id="ARBA00057735"/>
    </source>
</evidence>
<dbReference type="InterPro" id="IPR039430">
    <property type="entry name" value="Thymidylate_kin-like_dom"/>
</dbReference>
<evidence type="ECO:0000256" key="9">
    <source>
        <dbReference type="ARBA" id="ARBA00029962"/>
    </source>
</evidence>
<dbReference type="GO" id="GO:0005829">
    <property type="term" value="C:cytosol"/>
    <property type="evidence" value="ECO:0007669"/>
    <property type="project" value="TreeGrafter"/>
</dbReference>
<dbReference type="GO" id="GO:0006235">
    <property type="term" value="P:dTTP biosynthetic process"/>
    <property type="evidence" value="ECO:0007669"/>
    <property type="project" value="UniProtKB-UniRule"/>
</dbReference>
<keyword evidence="4 12" id="KW-0808">Transferase</keyword>
<comment type="similarity">
    <text evidence="1 12">Belongs to the thymidylate kinase family.</text>
</comment>
<evidence type="ECO:0000256" key="1">
    <source>
        <dbReference type="ARBA" id="ARBA00009776"/>
    </source>
</evidence>
<comment type="function">
    <text evidence="11 12">Phosphorylation of dTMP to form dTDP in both de novo and salvage pathways of dTTP synthesis.</text>
</comment>
<evidence type="ECO:0000256" key="6">
    <source>
        <dbReference type="ARBA" id="ARBA00022741"/>
    </source>
</evidence>
<dbReference type="Proteomes" id="UP000654401">
    <property type="component" value="Unassembled WGS sequence"/>
</dbReference>
<feature type="domain" description="Thymidylate kinase-like" evidence="13">
    <location>
        <begin position="9"/>
        <end position="198"/>
    </location>
</feature>
<name>A0A8J6TX03_9GAMM</name>
<dbReference type="GO" id="GO:0006233">
    <property type="term" value="P:dTDP biosynthetic process"/>
    <property type="evidence" value="ECO:0007669"/>
    <property type="project" value="InterPro"/>
</dbReference>